<evidence type="ECO:0000256" key="1">
    <source>
        <dbReference type="ARBA" id="ARBA00004651"/>
    </source>
</evidence>
<dbReference type="EMBL" id="JBBMFM010000003">
    <property type="protein sequence ID" value="MEQ2423650.1"/>
    <property type="molecule type" value="Genomic_DNA"/>
</dbReference>
<feature type="transmembrane region" description="Helical" evidence="6">
    <location>
        <begin position="23"/>
        <end position="40"/>
    </location>
</feature>
<gene>
    <name evidence="7" type="ORF">WMQ36_01570</name>
</gene>
<keyword evidence="2" id="KW-1003">Cell membrane</keyword>
<dbReference type="PANTHER" id="PTHR33545">
    <property type="entry name" value="UPF0750 MEMBRANE PROTEIN YITT-RELATED"/>
    <property type="match status" value="1"/>
</dbReference>
<feature type="transmembrane region" description="Helical" evidence="6">
    <location>
        <begin position="190"/>
        <end position="206"/>
    </location>
</feature>
<organism evidence="7 8">
    <name type="scientific">Enterocloster hominis</name>
    <name type="common">ex Hitch et al. 2024</name>
    <dbReference type="NCBI Taxonomy" id="1917870"/>
    <lineage>
        <taxon>Bacteria</taxon>
        <taxon>Bacillati</taxon>
        <taxon>Bacillota</taxon>
        <taxon>Clostridia</taxon>
        <taxon>Lachnospirales</taxon>
        <taxon>Lachnospiraceae</taxon>
        <taxon>Enterocloster</taxon>
    </lineage>
</organism>
<evidence type="ECO:0000256" key="4">
    <source>
        <dbReference type="ARBA" id="ARBA00022989"/>
    </source>
</evidence>
<keyword evidence="5 6" id="KW-0472">Membrane</keyword>
<evidence type="ECO:0000256" key="6">
    <source>
        <dbReference type="SAM" id="Phobius"/>
    </source>
</evidence>
<dbReference type="PANTHER" id="PTHR33545:SF10">
    <property type="entry name" value="UPF0750 MEMBRANE PROTEIN YPJC"/>
    <property type="match status" value="1"/>
</dbReference>
<protein>
    <submittedName>
        <fullName evidence="7">YitT family protein</fullName>
    </submittedName>
</protein>
<name>A0ABV1CZT4_9FIRM</name>
<keyword evidence="3 6" id="KW-0812">Transmembrane</keyword>
<evidence type="ECO:0000313" key="8">
    <source>
        <dbReference type="Proteomes" id="UP001454086"/>
    </source>
</evidence>
<sequence length="231" mass="25017">MKQLKKLACRAVLDLRMTFPPKTVLSIILGTAITTFGIYNVHRQADITEGGILGLILLFNFWIGMSSSILSPVLDTLSYALGFKYLGREFLKTSIFATICMAGFFRLWEMFPPLLPSLADAPFTAALVGGCFIGTGCGLVVRQGASCAGDDALALVISKITGCRISRAYLLTDVTVLVLSLSYIPARRIVYSLITVTVSSFLIDFIQNYGLDKDGLDKDDDENGGECSTVT</sequence>
<keyword evidence="4 6" id="KW-1133">Transmembrane helix</keyword>
<evidence type="ECO:0000313" key="7">
    <source>
        <dbReference type="EMBL" id="MEQ2423650.1"/>
    </source>
</evidence>
<dbReference type="Pfam" id="PF02588">
    <property type="entry name" value="YitT_membrane"/>
    <property type="match status" value="1"/>
</dbReference>
<keyword evidence="8" id="KW-1185">Reference proteome</keyword>
<dbReference type="RefSeq" id="WP_040382915.1">
    <property type="nucleotide sequence ID" value="NZ_JBBMFM010000003.1"/>
</dbReference>
<feature type="transmembrane region" description="Helical" evidence="6">
    <location>
        <begin position="90"/>
        <end position="108"/>
    </location>
</feature>
<feature type="transmembrane region" description="Helical" evidence="6">
    <location>
        <begin position="52"/>
        <end position="70"/>
    </location>
</feature>
<dbReference type="InterPro" id="IPR051461">
    <property type="entry name" value="UPF0750_membrane"/>
</dbReference>
<dbReference type="Proteomes" id="UP001454086">
    <property type="component" value="Unassembled WGS sequence"/>
</dbReference>
<dbReference type="InterPro" id="IPR003740">
    <property type="entry name" value="YitT"/>
</dbReference>
<evidence type="ECO:0000256" key="2">
    <source>
        <dbReference type="ARBA" id="ARBA00022475"/>
    </source>
</evidence>
<comment type="subcellular location">
    <subcellularLocation>
        <location evidence="1">Cell membrane</location>
        <topology evidence="1">Multi-pass membrane protein</topology>
    </subcellularLocation>
</comment>
<evidence type="ECO:0000256" key="3">
    <source>
        <dbReference type="ARBA" id="ARBA00022692"/>
    </source>
</evidence>
<reference evidence="7 8" key="1">
    <citation type="submission" date="2024-03" db="EMBL/GenBank/DDBJ databases">
        <title>Human intestinal bacterial collection.</title>
        <authorList>
            <person name="Pauvert C."/>
            <person name="Hitch T.C.A."/>
            <person name="Clavel T."/>
        </authorList>
    </citation>
    <scope>NUCLEOTIDE SEQUENCE [LARGE SCALE GENOMIC DNA]</scope>
    <source>
        <strain evidence="7 8">CLA-SR-H021</strain>
    </source>
</reference>
<proteinExistence type="predicted"/>
<evidence type="ECO:0000256" key="5">
    <source>
        <dbReference type="ARBA" id="ARBA00023136"/>
    </source>
</evidence>
<accession>A0ABV1CZT4</accession>
<comment type="caution">
    <text evidence="7">The sequence shown here is derived from an EMBL/GenBank/DDBJ whole genome shotgun (WGS) entry which is preliminary data.</text>
</comment>